<dbReference type="InterPro" id="IPR012827">
    <property type="entry name" value="Hemerythrin_metal-bd"/>
</dbReference>
<feature type="domain" description="GGDEF" evidence="7">
    <location>
        <begin position="191"/>
        <end position="320"/>
    </location>
</feature>
<dbReference type="InterPro" id="IPR029787">
    <property type="entry name" value="Nucleotide_cyclase"/>
</dbReference>
<dbReference type="InterPro" id="IPR000014">
    <property type="entry name" value="PAS"/>
</dbReference>
<dbReference type="Proteomes" id="UP000623795">
    <property type="component" value="Unassembled WGS sequence"/>
</dbReference>
<gene>
    <name evidence="8" type="ORF">GPA22_14775</name>
</gene>
<dbReference type="Pfam" id="PF08448">
    <property type="entry name" value="PAS_4"/>
    <property type="match status" value="1"/>
</dbReference>
<evidence type="ECO:0000313" key="8">
    <source>
        <dbReference type="EMBL" id="NMG44989.1"/>
    </source>
</evidence>
<dbReference type="SUPFAM" id="SSF55785">
    <property type="entry name" value="PYP-like sensor domain (PAS domain)"/>
    <property type="match status" value="1"/>
</dbReference>
<evidence type="ECO:0000313" key="9">
    <source>
        <dbReference type="Proteomes" id="UP000623795"/>
    </source>
</evidence>
<dbReference type="CDD" id="cd12107">
    <property type="entry name" value="Hemerythrin"/>
    <property type="match status" value="1"/>
</dbReference>
<evidence type="ECO:0000259" key="6">
    <source>
        <dbReference type="PROSITE" id="PS50112"/>
    </source>
</evidence>
<dbReference type="PROSITE" id="PS50887">
    <property type="entry name" value="GGDEF"/>
    <property type="match status" value="1"/>
</dbReference>
<dbReference type="PANTHER" id="PTHR45138:SF9">
    <property type="entry name" value="DIGUANYLATE CYCLASE DGCM-RELATED"/>
    <property type="match status" value="1"/>
</dbReference>
<dbReference type="SUPFAM" id="SSF47188">
    <property type="entry name" value="Hemerythrin-like"/>
    <property type="match status" value="1"/>
</dbReference>
<organism evidence="8 9">
    <name type="scientific">Aromatoleum toluvorans</name>
    <dbReference type="NCBI Taxonomy" id="92002"/>
    <lineage>
        <taxon>Bacteria</taxon>
        <taxon>Pseudomonadati</taxon>
        <taxon>Pseudomonadota</taxon>
        <taxon>Betaproteobacteria</taxon>
        <taxon>Rhodocyclales</taxon>
        <taxon>Rhodocyclaceae</taxon>
        <taxon>Aromatoleum</taxon>
    </lineage>
</organism>
<evidence type="ECO:0000256" key="2">
    <source>
        <dbReference type="ARBA" id="ARBA00012528"/>
    </source>
</evidence>
<evidence type="ECO:0000256" key="5">
    <source>
        <dbReference type="ARBA" id="ARBA00034247"/>
    </source>
</evidence>
<dbReference type="InterPro" id="IPR013656">
    <property type="entry name" value="PAS_4"/>
</dbReference>
<dbReference type="Gene3D" id="3.30.70.270">
    <property type="match status" value="1"/>
</dbReference>
<dbReference type="PANTHER" id="PTHR45138">
    <property type="entry name" value="REGULATORY COMPONENTS OF SENSORY TRANSDUCTION SYSTEM"/>
    <property type="match status" value="1"/>
</dbReference>
<dbReference type="SMART" id="SM00267">
    <property type="entry name" value="GGDEF"/>
    <property type="match status" value="1"/>
</dbReference>
<dbReference type="NCBIfam" id="TIGR02481">
    <property type="entry name" value="hemeryth_dom"/>
    <property type="match status" value="1"/>
</dbReference>
<dbReference type="SUPFAM" id="SSF55073">
    <property type="entry name" value="Nucleotide cyclase"/>
    <property type="match status" value="1"/>
</dbReference>
<dbReference type="EC" id="2.7.7.65" evidence="2"/>
<reference evidence="8 9" key="1">
    <citation type="submission" date="2019-12" db="EMBL/GenBank/DDBJ databases">
        <title>Comparative genomics gives insights into the taxonomy of the Azoarcus-Aromatoleum group and reveals separate origins of nif in the plant-associated Azoarcus and non-plant-associated Aromatoleum sub-groups.</title>
        <authorList>
            <person name="Lafos M."/>
            <person name="Maluk M."/>
            <person name="Batista M."/>
            <person name="Junghare M."/>
            <person name="Carmona M."/>
            <person name="Faoro H."/>
            <person name="Cruz L.M."/>
            <person name="Battistoni F."/>
            <person name="De Souza E."/>
            <person name="Pedrosa F."/>
            <person name="Chen W.-M."/>
            <person name="Poole P.S."/>
            <person name="Dixon R.A."/>
            <person name="James E.K."/>
        </authorList>
    </citation>
    <scope>NUCLEOTIDE SEQUENCE [LARGE SCALE GENOMIC DNA]</scope>
    <source>
        <strain evidence="8 9">Td21</strain>
    </source>
</reference>
<comment type="similarity">
    <text evidence="1">Belongs to the hemerythrin family.</text>
</comment>
<dbReference type="Pfam" id="PF00990">
    <property type="entry name" value="GGDEF"/>
    <property type="match status" value="1"/>
</dbReference>
<dbReference type="PROSITE" id="PS50112">
    <property type="entry name" value="PAS"/>
    <property type="match status" value="1"/>
</dbReference>
<sequence length="476" mass="52493">MSESLAQTDIPVGNAHASLVHSLVAQSPALIAIRGDDGSYLYANDAFAQMLGLPAESLPGRHEEDVLRTAGVPRALRIGGDAATAVTFGEEDAIVGRRARRFLVTRFPLRGADGGTIAAGMIATEIGNRTGTVANPAEHAEHADTRHAELLHALEQMERLAYTDRLTGAWNRRHLEDAALLEMSRAERHGHAASLLVLDVDHFKEINDQFGHAVGDYVLVELVRRIRGDIRRADTVTRWGGEEFVVLAPDTPLREAELLARKLCARVAEAQLSSARPVTISVGVAEYRCGESLEHWLGRADRAMYRAKNAGRNRVVLDPFTAYAADGTRQACSPVQLIWRDSYRSGNEHVDRQHQQLFEHANRLLHALISHAARDEVLEAMQALVEDIRAHFEDEERLHGSIGFPAREAHAAEHGRLLERAGRLFERARDDAEVPVADVFEFLAYDVVAQHLVGADRQYFPYLEVLPGTGNAMPCA</sequence>
<feature type="domain" description="PAS" evidence="6">
    <location>
        <begin position="16"/>
        <end position="61"/>
    </location>
</feature>
<evidence type="ECO:0000256" key="1">
    <source>
        <dbReference type="ARBA" id="ARBA00010587"/>
    </source>
</evidence>
<comment type="caution">
    <text evidence="8">The sequence shown here is derived from an EMBL/GenBank/DDBJ whole genome shotgun (WGS) entry which is preliminary data.</text>
</comment>
<dbReference type="InterPro" id="IPR035965">
    <property type="entry name" value="PAS-like_dom_sf"/>
</dbReference>
<dbReference type="InterPro" id="IPR012312">
    <property type="entry name" value="Hemerythrin-like"/>
</dbReference>
<dbReference type="Pfam" id="PF01814">
    <property type="entry name" value="Hemerythrin"/>
    <property type="match status" value="1"/>
</dbReference>
<comment type="catalytic activity">
    <reaction evidence="5">
        <text>2 GTP = 3',3'-c-di-GMP + 2 diphosphate</text>
        <dbReference type="Rhea" id="RHEA:24898"/>
        <dbReference type="ChEBI" id="CHEBI:33019"/>
        <dbReference type="ChEBI" id="CHEBI:37565"/>
        <dbReference type="ChEBI" id="CHEBI:58805"/>
        <dbReference type="EC" id="2.7.7.65"/>
    </reaction>
</comment>
<dbReference type="CDD" id="cd01949">
    <property type="entry name" value="GGDEF"/>
    <property type="match status" value="1"/>
</dbReference>
<dbReference type="InterPro" id="IPR035938">
    <property type="entry name" value="Hemerythrin-like_sf"/>
</dbReference>
<dbReference type="Gene3D" id="1.20.120.50">
    <property type="entry name" value="Hemerythrin-like"/>
    <property type="match status" value="1"/>
</dbReference>
<evidence type="ECO:0000256" key="3">
    <source>
        <dbReference type="ARBA" id="ARBA00022723"/>
    </source>
</evidence>
<dbReference type="InterPro" id="IPR050469">
    <property type="entry name" value="Diguanylate_Cyclase"/>
</dbReference>
<keyword evidence="3" id="KW-0479">Metal-binding</keyword>
<protein>
    <recommendedName>
        <fullName evidence="2">diguanylate cyclase</fullName>
        <ecNumber evidence="2">2.7.7.65</ecNumber>
    </recommendedName>
</protein>
<keyword evidence="9" id="KW-1185">Reference proteome</keyword>
<dbReference type="InterPro" id="IPR043128">
    <property type="entry name" value="Rev_trsase/Diguanyl_cyclase"/>
</dbReference>
<evidence type="ECO:0000259" key="7">
    <source>
        <dbReference type="PROSITE" id="PS50887"/>
    </source>
</evidence>
<name>A0ABX1PZY2_9RHOO</name>
<evidence type="ECO:0000256" key="4">
    <source>
        <dbReference type="ARBA" id="ARBA00023004"/>
    </source>
</evidence>
<dbReference type="RefSeq" id="WP_169256839.1">
    <property type="nucleotide sequence ID" value="NZ_WTVN01000023.1"/>
</dbReference>
<dbReference type="Gene3D" id="3.30.450.20">
    <property type="entry name" value="PAS domain"/>
    <property type="match status" value="1"/>
</dbReference>
<dbReference type="NCBIfam" id="TIGR00254">
    <property type="entry name" value="GGDEF"/>
    <property type="match status" value="1"/>
</dbReference>
<accession>A0ABX1PZY2</accession>
<dbReference type="EMBL" id="WTVN01000023">
    <property type="protein sequence ID" value="NMG44989.1"/>
    <property type="molecule type" value="Genomic_DNA"/>
</dbReference>
<dbReference type="InterPro" id="IPR000160">
    <property type="entry name" value="GGDEF_dom"/>
</dbReference>
<keyword evidence="4" id="KW-0408">Iron</keyword>
<proteinExistence type="inferred from homology"/>